<evidence type="ECO:0000313" key="1">
    <source>
        <dbReference type="EMBL" id="GFS35654.1"/>
    </source>
</evidence>
<name>A0A8X6I8L9_9ARAC</name>
<gene>
    <name evidence="1" type="ORF">TNIN_493751</name>
</gene>
<dbReference type="AlphaFoldDB" id="A0A8X6I8L9"/>
<organism evidence="1 2">
    <name type="scientific">Trichonephila inaurata madagascariensis</name>
    <dbReference type="NCBI Taxonomy" id="2747483"/>
    <lineage>
        <taxon>Eukaryota</taxon>
        <taxon>Metazoa</taxon>
        <taxon>Ecdysozoa</taxon>
        <taxon>Arthropoda</taxon>
        <taxon>Chelicerata</taxon>
        <taxon>Arachnida</taxon>
        <taxon>Araneae</taxon>
        <taxon>Araneomorphae</taxon>
        <taxon>Entelegynae</taxon>
        <taxon>Araneoidea</taxon>
        <taxon>Nephilidae</taxon>
        <taxon>Trichonephila</taxon>
        <taxon>Trichonephila inaurata</taxon>
    </lineage>
</organism>
<accession>A0A8X6I8L9</accession>
<proteinExistence type="predicted"/>
<sequence>MREDLNSGLNATLVVMWRPEKRAQLLSDSILDCGMGLTIARLRDKFQEEKELSRISKRTLSGRPQSSIRERKVIERFHQPPEKSVRPAASELKAPKSNVHRILACGQWEKFYS</sequence>
<keyword evidence="2" id="KW-1185">Reference proteome</keyword>
<dbReference type="Proteomes" id="UP000886998">
    <property type="component" value="Unassembled WGS sequence"/>
</dbReference>
<evidence type="ECO:0000313" key="2">
    <source>
        <dbReference type="Proteomes" id="UP000886998"/>
    </source>
</evidence>
<comment type="caution">
    <text evidence="1">The sequence shown here is derived from an EMBL/GenBank/DDBJ whole genome shotgun (WGS) entry which is preliminary data.</text>
</comment>
<reference evidence="1" key="1">
    <citation type="submission" date="2020-08" db="EMBL/GenBank/DDBJ databases">
        <title>Multicomponent nature underlies the extraordinary mechanical properties of spider dragline silk.</title>
        <authorList>
            <person name="Kono N."/>
            <person name="Nakamura H."/>
            <person name="Mori M."/>
            <person name="Yoshida Y."/>
            <person name="Ohtoshi R."/>
            <person name="Malay A.D."/>
            <person name="Moran D.A.P."/>
            <person name="Tomita M."/>
            <person name="Numata K."/>
            <person name="Arakawa K."/>
        </authorList>
    </citation>
    <scope>NUCLEOTIDE SEQUENCE</scope>
</reference>
<protein>
    <submittedName>
        <fullName evidence="1">Uncharacterized protein</fullName>
    </submittedName>
</protein>
<dbReference type="EMBL" id="BMAV01024735">
    <property type="protein sequence ID" value="GFS35654.1"/>
    <property type="molecule type" value="Genomic_DNA"/>
</dbReference>